<gene>
    <name evidence="1" type="ORF">METZ01_LOCUS55763</name>
</gene>
<dbReference type="EMBL" id="UINC01003054">
    <property type="protein sequence ID" value="SVA02909.1"/>
    <property type="molecule type" value="Genomic_DNA"/>
</dbReference>
<accession>A0A381SHG6</accession>
<dbReference type="InterPro" id="IPR046119">
    <property type="entry name" value="DUF6116"/>
</dbReference>
<proteinExistence type="predicted"/>
<evidence type="ECO:0000313" key="1">
    <source>
        <dbReference type="EMBL" id="SVA02909.1"/>
    </source>
</evidence>
<reference evidence="1" key="1">
    <citation type="submission" date="2018-05" db="EMBL/GenBank/DDBJ databases">
        <authorList>
            <person name="Lanie J.A."/>
            <person name="Ng W.-L."/>
            <person name="Kazmierczak K.M."/>
            <person name="Andrzejewski T.M."/>
            <person name="Davidsen T.M."/>
            <person name="Wayne K.J."/>
            <person name="Tettelin H."/>
            <person name="Glass J.I."/>
            <person name="Rusch D."/>
            <person name="Podicherti R."/>
            <person name="Tsui H.-C.T."/>
            <person name="Winkler M.E."/>
        </authorList>
    </citation>
    <scope>NUCLEOTIDE SEQUENCE</scope>
</reference>
<sequence>MTGWLFRLRSRQLFLLAGGLFVADLLIPDPIPLVDEMMFGLTTLLLARWKRRKTDP</sequence>
<organism evidence="1">
    <name type="scientific">marine metagenome</name>
    <dbReference type="NCBI Taxonomy" id="408172"/>
    <lineage>
        <taxon>unclassified sequences</taxon>
        <taxon>metagenomes</taxon>
        <taxon>ecological metagenomes</taxon>
    </lineage>
</organism>
<name>A0A381SHG6_9ZZZZ</name>
<dbReference type="AlphaFoldDB" id="A0A381SHG6"/>
<protein>
    <submittedName>
        <fullName evidence="1">Uncharacterized protein</fullName>
    </submittedName>
</protein>
<dbReference type="Pfam" id="PF19611">
    <property type="entry name" value="DUF6116"/>
    <property type="match status" value="1"/>
</dbReference>